<organism evidence="1 2">
    <name type="scientific">Hypoxylon rubiginosum</name>
    <dbReference type="NCBI Taxonomy" id="110542"/>
    <lineage>
        <taxon>Eukaryota</taxon>
        <taxon>Fungi</taxon>
        <taxon>Dikarya</taxon>
        <taxon>Ascomycota</taxon>
        <taxon>Pezizomycotina</taxon>
        <taxon>Sordariomycetes</taxon>
        <taxon>Xylariomycetidae</taxon>
        <taxon>Xylariales</taxon>
        <taxon>Hypoxylaceae</taxon>
        <taxon>Hypoxylon</taxon>
    </lineage>
</organism>
<accession>A0ACB9YJS6</accession>
<comment type="caution">
    <text evidence="1">The sequence shown here is derived from an EMBL/GenBank/DDBJ whole genome shotgun (WGS) entry which is preliminary data.</text>
</comment>
<gene>
    <name evidence="1" type="ORF">F4820DRAFT_440585</name>
</gene>
<keyword evidence="2" id="KW-1185">Reference proteome</keyword>
<proteinExistence type="predicted"/>
<reference evidence="1 2" key="1">
    <citation type="journal article" date="2022" name="New Phytol.">
        <title>Ecological generalism drives hyperdiversity of secondary metabolite gene clusters in xylarialean endophytes.</title>
        <authorList>
            <person name="Franco M.E.E."/>
            <person name="Wisecaver J.H."/>
            <person name="Arnold A.E."/>
            <person name="Ju Y.M."/>
            <person name="Slot J.C."/>
            <person name="Ahrendt S."/>
            <person name="Moore L.P."/>
            <person name="Eastman K.E."/>
            <person name="Scott K."/>
            <person name="Konkel Z."/>
            <person name="Mondo S.J."/>
            <person name="Kuo A."/>
            <person name="Hayes R.D."/>
            <person name="Haridas S."/>
            <person name="Andreopoulos B."/>
            <person name="Riley R."/>
            <person name="LaButti K."/>
            <person name="Pangilinan J."/>
            <person name="Lipzen A."/>
            <person name="Amirebrahimi M."/>
            <person name="Yan J."/>
            <person name="Adam C."/>
            <person name="Keymanesh K."/>
            <person name="Ng V."/>
            <person name="Louie K."/>
            <person name="Northen T."/>
            <person name="Drula E."/>
            <person name="Henrissat B."/>
            <person name="Hsieh H.M."/>
            <person name="Youens-Clark K."/>
            <person name="Lutzoni F."/>
            <person name="Miadlikowska J."/>
            <person name="Eastwood D.C."/>
            <person name="Hamelin R.C."/>
            <person name="Grigoriev I.V."/>
            <person name="U'Ren J.M."/>
        </authorList>
    </citation>
    <scope>NUCLEOTIDE SEQUENCE [LARGE SCALE GENOMIC DNA]</scope>
    <source>
        <strain evidence="1 2">CBS 119005</strain>
    </source>
</reference>
<name>A0ACB9YJS6_9PEZI</name>
<sequence>MTGEAPLTQPSSAELNSRVTLPEETSVASTDDKEAAKVDIKSDSADEYVTGFRLALIVGSVALACFLMLLDTMVVSTAIPRITDTFNSLPDVGWYASAYQFGSAVPQPLTGKVYTHFNTKWSFLLFFGIFELGSVLCGAAVSSDMLIVGRAIAGFGAAGIINGAITIISSCAPLEKRPSLIRLTMGLNQLGLVAGPLIGGAFTSYTTWRWCFYINLPLGAFTALVLLLLRIPEQTPKQNALVALRRLHHYLDLIGFVLFAPAVLQLLLALQYGGNQYPWNSSRVIGLFCGSAATFVVWFFWNWHKGDDALLPPSMLKRRVVWSAGLYQAFMIAAVYGATFFLPIYFQAINSATAILSGVYLLPTILPQLFAAGLSGVLLQKFGFVIPLAIVGTVLLAVGSGLYSLLQPGSPTGYWVGFQILAGIGSGLSMQLAIITVQAVVGGEQLATGMAFIIFSQSLCPAIVLVLCNVVFDSSLYSQLQEKAPHVDAAAVIQAGATGFRAFVQPGDLPGVLSAYANSIDRVFYLVAAVAAACALVLWGMGWQDLRKKDDNGKDEFDGPEKQAGQK</sequence>
<protein>
    <submittedName>
        <fullName evidence="1">Efflux pump</fullName>
    </submittedName>
</protein>
<dbReference type="Proteomes" id="UP001497700">
    <property type="component" value="Unassembled WGS sequence"/>
</dbReference>
<evidence type="ECO:0000313" key="1">
    <source>
        <dbReference type="EMBL" id="KAI4859184.1"/>
    </source>
</evidence>
<evidence type="ECO:0000313" key="2">
    <source>
        <dbReference type="Proteomes" id="UP001497700"/>
    </source>
</evidence>
<dbReference type="EMBL" id="MU393651">
    <property type="protein sequence ID" value="KAI4859184.1"/>
    <property type="molecule type" value="Genomic_DNA"/>
</dbReference>